<comment type="caution">
    <text evidence="7">The sequence shown here is derived from an EMBL/GenBank/DDBJ whole genome shotgun (WGS) entry which is preliminary data.</text>
</comment>
<keyword evidence="5 6" id="KW-0472">Membrane</keyword>
<reference evidence="7 8" key="1">
    <citation type="submission" date="2023-11" db="EMBL/GenBank/DDBJ databases">
        <title>Draft genome of Azohydromonas lata strain H1 (DSM1123), a polyhydroxyalkanoate producer.</title>
        <authorList>
            <person name="Traversa D."/>
            <person name="D'Addabbo P."/>
            <person name="Pazzani C."/>
            <person name="Manzari C."/>
            <person name="Chiara M."/>
            <person name="Scrascia M."/>
        </authorList>
    </citation>
    <scope>NUCLEOTIDE SEQUENCE [LARGE SCALE GENOMIC DNA]</scope>
    <source>
        <strain evidence="7 8">H1</strain>
    </source>
</reference>
<dbReference type="PANTHER" id="PTHR33529">
    <property type="entry name" value="SLR0882 PROTEIN-RELATED"/>
    <property type="match status" value="1"/>
</dbReference>
<name>A0ABU5IMX7_9BURK</name>
<evidence type="ECO:0000256" key="2">
    <source>
        <dbReference type="ARBA" id="ARBA00022475"/>
    </source>
</evidence>
<sequence length="371" mass="40902">MRTVRRLLYRDIVSAVSFVALAFLSLFFFIDFVGELEDVGRRGYTLPMALLSSLLETPGHLYELLPIAVLIGTIFSMARMAQASEFTILRTGGLGPGRALSLLAVLGAAFAVLTFVVGDFVVPASESYAVRTKAQASGGHDLGATGAWLRERRSTPQGTHQVSLNVQRLAPDGTLEGVRIFEFDEQGRLMERIAAAHARIDANEVWTLQDVQRTTWPAASVADAQARVLVQQMPEMRWESNLGSDVVAAAVLPIDTMSTLELWRYAAHLSNQEQAAQRHAIRFWRKAFYPFACLVMVALALPFAYLHARAGGLSYKVFGGIMLGISFVLLNNVAGHLGLLREWTPWLTAAAPSIFYLLLSLAAFTWLVRYR</sequence>
<protein>
    <submittedName>
        <fullName evidence="7">LPS export ABC transporter permease LptG</fullName>
    </submittedName>
</protein>
<gene>
    <name evidence="7" type="primary">lptG</name>
    <name evidence="7" type="ORF">SM757_27010</name>
</gene>
<evidence type="ECO:0000256" key="3">
    <source>
        <dbReference type="ARBA" id="ARBA00022692"/>
    </source>
</evidence>
<dbReference type="InterPro" id="IPR005495">
    <property type="entry name" value="LptG/LptF_permease"/>
</dbReference>
<feature type="transmembrane region" description="Helical" evidence="6">
    <location>
        <begin position="12"/>
        <end position="30"/>
    </location>
</feature>
<comment type="subcellular location">
    <subcellularLocation>
        <location evidence="1">Cell membrane</location>
        <topology evidence="1">Multi-pass membrane protein</topology>
    </subcellularLocation>
</comment>
<dbReference type="NCBIfam" id="TIGR04408">
    <property type="entry name" value="LptG_lptG"/>
    <property type="match status" value="1"/>
</dbReference>
<evidence type="ECO:0000313" key="8">
    <source>
        <dbReference type="Proteomes" id="UP001293718"/>
    </source>
</evidence>
<dbReference type="RefSeq" id="WP_322467756.1">
    <property type="nucleotide sequence ID" value="NZ_JAXOJX010000063.1"/>
</dbReference>
<evidence type="ECO:0000313" key="7">
    <source>
        <dbReference type="EMBL" id="MDZ5460235.1"/>
    </source>
</evidence>
<evidence type="ECO:0000256" key="5">
    <source>
        <dbReference type="ARBA" id="ARBA00023136"/>
    </source>
</evidence>
<evidence type="ECO:0000256" key="4">
    <source>
        <dbReference type="ARBA" id="ARBA00022989"/>
    </source>
</evidence>
<feature type="transmembrane region" description="Helical" evidence="6">
    <location>
        <begin position="99"/>
        <end position="122"/>
    </location>
</feature>
<proteinExistence type="predicted"/>
<dbReference type="Pfam" id="PF03739">
    <property type="entry name" value="LptF_LptG"/>
    <property type="match status" value="1"/>
</dbReference>
<organism evidence="7 8">
    <name type="scientific">Azohydromonas lata</name>
    <dbReference type="NCBI Taxonomy" id="45677"/>
    <lineage>
        <taxon>Bacteria</taxon>
        <taxon>Pseudomonadati</taxon>
        <taxon>Pseudomonadota</taxon>
        <taxon>Betaproteobacteria</taxon>
        <taxon>Burkholderiales</taxon>
        <taxon>Sphaerotilaceae</taxon>
        <taxon>Azohydromonas</taxon>
    </lineage>
</organism>
<keyword evidence="2" id="KW-1003">Cell membrane</keyword>
<feature type="transmembrane region" description="Helical" evidence="6">
    <location>
        <begin position="346"/>
        <end position="368"/>
    </location>
</feature>
<feature type="transmembrane region" description="Helical" evidence="6">
    <location>
        <begin position="60"/>
        <end position="78"/>
    </location>
</feature>
<dbReference type="InterPro" id="IPR030923">
    <property type="entry name" value="LptG"/>
</dbReference>
<evidence type="ECO:0000256" key="6">
    <source>
        <dbReference type="SAM" id="Phobius"/>
    </source>
</evidence>
<evidence type="ECO:0000256" key="1">
    <source>
        <dbReference type="ARBA" id="ARBA00004651"/>
    </source>
</evidence>
<keyword evidence="3 6" id="KW-0812">Transmembrane</keyword>
<dbReference type="Proteomes" id="UP001293718">
    <property type="component" value="Unassembled WGS sequence"/>
</dbReference>
<dbReference type="PANTHER" id="PTHR33529:SF2">
    <property type="entry name" value="LIPOPOLYSACCHARIDE EXPORT SYSTEM PERMEASE PROTEIN LPTG"/>
    <property type="match status" value="1"/>
</dbReference>
<keyword evidence="8" id="KW-1185">Reference proteome</keyword>
<feature type="transmembrane region" description="Helical" evidence="6">
    <location>
        <begin position="287"/>
        <end position="306"/>
    </location>
</feature>
<dbReference type="EMBL" id="JAXOJX010000063">
    <property type="protein sequence ID" value="MDZ5460235.1"/>
    <property type="molecule type" value="Genomic_DNA"/>
</dbReference>
<accession>A0ABU5IMX7</accession>
<keyword evidence="4 6" id="KW-1133">Transmembrane helix</keyword>
<feature type="transmembrane region" description="Helical" evidence="6">
    <location>
        <begin position="313"/>
        <end position="334"/>
    </location>
</feature>